<proteinExistence type="predicted"/>
<dbReference type="EMBL" id="JACPSX010000038">
    <property type="protein sequence ID" value="MBI3013893.1"/>
    <property type="molecule type" value="Genomic_DNA"/>
</dbReference>
<dbReference type="SUPFAM" id="SSF53850">
    <property type="entry name" value="Periplasmic binding protein-like II"/>
    <property type="match status" value="1"/>
</dbReference>
<evidence type="ECO:0000256" key="1">
    <source>
        <dbReference type="ARBA" id="ARBA00022729"/>
    </source>
</evidence>
<accession>A0A932GMZ9</accession>
<dbReference type="PANTHER" id="PTHR30006">
    <property type="entry name" value="THIAMINE-BINDING PERIPLASMIC PROTEIN-RELATED"/>
    <property type="match status" value="1"/>
</dbReference>
<sequence>MMGRLVAFFACAVFAAGVPGFVEDAPAATAAKVSLQSVIDGARKEGVLEFYASAAMGPEGGRAIKDALNGKFRLNLDLKFTGSGSMTRDVAKVVTELSAGAPATWDIMVVNDAHYATLVNNEALDSVDWGGSFGIEPKAIFYNGLAVAVATQFVSPAYNNQRVKPADAPKRWEDLLDPKWKGKIGVSSATHHWARLAQVWGDEKTTKFVEALAKQSPALGRVPEVYTRLQLGETLVAATMVDDYIDQAKKTGAPVVFIDNPDPIIATHFLAAPLKRAKHRNAAILITAFLASPEGQAVWAKIMGQTSMYFQGTPAYQFAQKKNVVPLDYKFALTQLEDLSSKYGRLIGYR</sequence>
<comment type="caution">
    <text evidence="3">The sequence shown here is derived from an EMBL/GenBank/DDBJ whole genome shotgun (WGS) entry which is preliminary data.</text>
</comment>
<name>A0A932GMZ9_UNCTE</name>
<dbReference type="Gene3D" id="3.40.190.10">
    <property type="entry name" value="Periplasmic binding protein-like II"/>
    <property type="match status" value="1"/>
</dbReference>
<protein>
    <submittedName>
        <fullName evidence="3">Extracellular solute-binding protein</fullName>
    </submittedName>
</protein>
<evidence type="ECO:0000313" key="3">
    <source>
        <dbReference type="EMBL" id="MBI3013893.1"/>
    </source>
</evidence>
<dbReference type="Pfam" id="PF13343">
    <property type="entry name" value="SBP_bac_6"/>
    <property type="match status" value="1"/>
</dbReference>
<gene>
    <name evidence="3" type="ORF">HYY65_02245</name>
</gene>
<feature type="signal peptide" evidence="2">
    <location>
        <begin position="1"/>
        <end position="15"/>
    </location>
</feature>
<dbReference type="AlphaFoldDB" id="A0A932GMZ9"/>
<keyword evidence="1 2" id="KW-0732">Signal</keyword>
<reference evidence="3" key="1">
    <citation type="submission" date="2020-07" db="EMBL/GenBank/DDBJ databases">
        <title>Huge and variable diversity of episymbiotic CPR bacteria and DPANN archaea in groundwater ecosystems.</title>
        <authorList>
            <person name="He C.Y."/>
            <person name="Keren R."/>
            <person name="Whittaker M."/>
            <person name="Farag I.F."/>
            <person name="Doudna J."/>
            <person name="Cate J.H.D."/>
            <person name="Banfield J.F."/>
        </authorList>
    </citation>
    <scope>NUCLEOTIDE SEQUENCE</scope>
    <source>
        <strain evidence="3">NC_groundwater_717_Ag_S-0.2um_59_8</strain>
    </source>
</reference>
<feature type="chain" id="PRO_5037786012" evidence="2">
    <location>
        <begin position="16"/>
        <end position="350"/>
    </location>
</feature>
<dbReference type="Proteomes" id="UP000741360">
    <property type="component" value="Unassembled WGS sequence"/>
</dbReference>
<organism evidence="3 4">
    <name type="scientific">Tectimicrobiota bacterium</name>
    <dbReference type="NCBI Taxonomy" id="2528274"/>
    <lineage>
        <taxon>Bacteria</taxon>
        <taxon>Pseudomonadati</taxon>
        <taxon>Nitrospinota/Tectimicrobiota group</taxon>
        <taxon>Candidatus Tectimicrobiota</taxon>
    </lineage>
</organism>
<evidence type="ECO:0000256" key="2">
    <source>
        <dbReference type="SAM" id="SignalP"/>
    </source>
</evidence>
<evidence type="ECO:0000313" key="4">
    <source>
        <dbReference type="Proteomes" id="UP000741360"/>
    </source>
</evidence>